<dbReference type="Proteomes" id="UP001164693">
    <property type="component" value="Chromosome"/>
</dbReference>
<dbReference type="PANTHER" id="PTHR42779:SF1">
    <property type="entry name" value="PROTEIN YNJB"/>
    <property type="match status" value="1"/>
</dbReference>
<evidence type="ECO:0000256" key="1">
    <source>
        <dbReference type="SAM" id="SignalP"/>
    </source>
</evidence>
<evidence type="ECO:0000313" key="2">
    <source>
        <dbReference type="EMBL" id="WAX58781.1"/>
    </source>
</evidence>
<dbReference type="PANTHER" id="PTHR42779">
    <property type="entry name" value="PROTEIN YNJB"/>
    <property type="match status" value="1"/>
</dbReference>
<dbReference type="RefSeq" id="WP_269445325.1">
    <property type="nucleotide sequence ID" value="NZ_CP097463.1"/>
</dbReference>
<dbReference type="PROSITE" id="PS51257">
    <property type="entry name" value="PROKAR_LIPOPROTEIN"/>
    <property type="match status" value="1"/>
</dbReference>
<dbReference type="Gene3D" id="3.40.190.10">
    <property type="entry name" value="Periplasmic binding protein-like II"/>
    <property type="match status" value="2"/>
</dbReference>
<dbReference type="Pfam" id="PF13416">
    <property type="entry name" value="SBP_bac_8"/>
    <property type="match status" value="1"/>
</dbReference>
<keyword evidence="1" id="KW-0732">Signal</keyword>
<reference evidence="2" key="1">
    <citation type="submission" date="2022-05" db="EMBL/GenBank/DDBJ databases">
        <title>Jatrophihabitans sp. SB3-54 whole genome sequence.</title>
        <authorList>
            <person name="Suh M.K."/>
            <person name="Eom M.K."/>
            <person name="Kim J.S."/>
            <person name="Kim H.S."/>
            <person name="Do H.E."/>
            <person name="Shin Y.K."/>
            <person name="Lee J.-S."/>
        </authorList>
    </citation>
    <scope>NUCLEOTIDE SEQUENCE</scope>
    <source>
        <strain evidence="2">SB3-54</strain>
    </source>
</reference>
<evidence type="ECO:0000313" key="3">
    <source>
        <dbReference type="Proteomes" id="UP001164693"/>
    </source>
</evidence>
<protein>
    <submittedName>
        <fullName evidence="2">Extracellular solute-binding protein</fullName>
    </submittedName>
</protein>
<feature type="chain" id="PRO_5045190028" evidence="1">
    <location>
        <begin position="27"/>
        <end position="403"/>
    </location>
</feature>
<gene>
    <name evidence="2" type="ORF">M6B22_08455</name>
</gene>
<keyword evidence="3" id="KW-1185">Reference proteome</keyword>
<organism evidence="2 3">
    <name type="scientific">Jatrophihabitans cynanchi</name>
    <dbReference type="NCBI Taxonomy" id="2944128"/>
    <lineage>
        <taxon>Bacteria</taxon>
        <taxon>Bacillati</taxon>
        <taxon>Actinomycetota</taxon>
        <taxon>Actinomycetes</taxon>
        <taxon>Jatrophihabitantales</taxon>
        <taxon>Jatrophihabitantaceae</taxon>
        <taxon>Jatrophihabitans</taxon>
    </lineage>
</organism>
<sequence length="403" mass="43138">MARARTFTAVLAVGAATAALALSACGAPSSKAKTADPTEVPAKPAHAVTLNILDIAGNLQLSKGMIENFKKANPDIVKDVTYTSAPAPSMAGKLQAEQQGGNVSTSLVLSGTDGLSAGIDKGLLTKLLPDFDSRFPGLMDNYQEPAANMQKLAQGYGVEIVYYPSGPLLEYNPAKVQDPPKTPQDLLAWAKAHPGKFQYANPANSGPGRTWLMGLPYLLGDSDPKDPDKGWDKTWAFLQELGKYTANYPTGTTETMKNLASGAVDMVMSTTGWDINPRALGTVPNTMKVAAFDGMHWVSDAQYALIPKGVSKDVAAADLALIKWMLKPDQQAIAYDDGYFYPGPAVKGVTLDMAPQKSQQTLAKYGRAEYADWISKYPVETSLPAPQQVAAFDKWNRMVGSKK</sequence>
<dbReference type="SUPFAM" id="SSF53850">
    <property type="entry name" value="Periplasmic binding protein-like II"/>
    <property type="match status" value="1"/>
</dbReference>
<accession>A0ABY7K1R8</accession>
<dbReference type="EMBL" id="CP097463">
    <property type="protein sequence ID" value="WAX58781.1"/>
    <property type="molecule type" value="Genomic_DNA"/>
</dbReference>
<name>A0ABY7K1R8_9ACTN</name>
<dbReference type="InterPro" id="IPR006059">
    <property type="entry name" value="SBP"/>
</dbReference>
<proteinExistence type="predicted"/>
<feature type="signal peptide" evidence="1">
    <location>
        <begin position="1"/>
        <end position="26"/>
    </location>
</feature>